<dbReference type="SMART" id="SM00490">
    <property type="entry name" value="HELICc"/>
    <property type="match status" value="1"/>
</dbReference>
<dbReference type="GO" id="GO:0006289">
    <property type="term" value="P:nucleotide-excision repair"/>
    <property type="evidence" value="ECO:0007669"/>
    <property type="project" value="TreeGrafter"/>
</dbReference>
<dbReference type="GO" id="GO:0003676">
    <property type="term" value="F:nucleic acid binding"/>
    <property type="evidence" value="ECO:0007669"/>
    <property type="project" value="InterPro"/>
</dbReference>
<dbReference type="CDD" id="cd17923">
    <property type="entry name" value="DEXHc_Hrq1-like"/>
    <property type="match status" value="1"/>
</dbReference>
<feature type="region of interest" description="Disordered" evidence="3">
    <location>
        <begin position="769"/>
        <end position="790"/>
    </location>
</feature>
<keyword evidence="2" id="KW-0067">ATP-binding</keyword>
<dbReference type="GO" id="GO:0043138">
    <property type="term" value="F:3'-5' DNA helicase activity"/>
    <property type="evidence" value="ECO:0007669"/>
    <property type="project" value="TreeGrafter"/>
</dbReference>
<dbReference type="InterPro" id="IPR027417">
    <property type="entry name" value="P-loop_NTPase"/>
</dbReference>
<dbReference type="EnsemblProtists" id="EOD29988">
    <property type="protein sequence ID" value="EOD29988"/>
    <property type="gene ID" value="EMIHUDRAFT_462891"/>
</dbReference>
<dbReference type="InterPro" id="IPR018973">
    <property type="entry name" value="MZB"/>
</dbReference>
<evidence type="ECO:0000256" key="1">
    <source>
        <dbReference type="ARBA" id="ARBA00022741"/>
    </source>
</evidence>
<feature type="domain" description="Helicase ATP-binding" evidence="4">
    <location>
        <begin position="250"/>
        <end position="418"/>
    </location>
</feature>
<dbReference type="GO" id="GO:0005634">
    <property type="term" value="C:nucleus"/>
    <property type="evidence" value="ECO:0007669"/>
    <property type="project" value="TreeGrafter"/>
</dbReference>
<feature type="compositionally biased region" description="Low complexity" evidence="3">
    <location>
        <begin position="776"/>
        <end position="790"/>
    </location>
</feature>
<dbReference type="RefSeq" id="XP_005782417.1">
    <property type="nucleotide sequence ID" value="XM_005782360.1"/>
</dbReference>
<dbReference type="GO" id="GO:0036297">
    <property type="term" value="P:interstrand cross-link repair"/>
    <property type="evidence" value="ECO:0007669"/>
    <property type="project" value="TreeGrafter"/>
</dbReference>
<dbReference type="PROSITE" id="PS51192">
    <property type="entry name" value="HELICASE_ATP_BIND_1"/>
    <property type="match status" value="1"/>
</dbReference>
<dbReference type="GO" id="GO:0005524">
    <property type="term" value="F:ATP binding"/>
    <property type="evidence" value="ECO:0007669"/>
    <property type="project" value="UniProtKB-KW"/>
</dbReference>
<accession>A0A0D3K2K3</accession>
<evidence type="ECO:0000259" key="4">
    <source>
        <dbReference type="PROSITE" id="PS51192"/>
    </source>
</evidence>
<protein>
    <recommendedName>
        <fullName evidence="4">Helicase ATP-binding domain-containing protein</fullName>
    </recommendedName>
</protein>
<dbReference type="SMART" id="SM00487">
    <property type="entry name" value="DEXDc"/>
    <property type="match status" value="1"/>
</dbReference>
<dbReference type="GeneID" id="17275262"/>
<sequence>MSDDVWAGWLTKAERLFVAVLQASSLLQGRENTLLSQMRPVIESLCGLPCDVATMRILASLRGDVIALEDENDNPDPRVVCQIGPNVRAAVSSCGAADNKRRRTSFGRGGSAVKIPPKVMEKHARSFREAANAFAAATKPRAPPELCTSAAPVALPEPADPSAASAPLPPLTTDILAPSAATFCDWIRSQPEYSGQLMCCDRRAARSARLVPLESSPLSESLRGAVSARGIAQLYSHQDAALRALSAGEHATGSGKSLVYAAPTVQAVLDDARARALLLFPTKALAQDQLRSLEALAEAAGCSHFLAASYDGDTAQVDRPQLRQRAHAFLTNPDMLHASVLPQHAEWASVLRQLKLVVVDEAHAYHGVFGSHVGLVLRRLRRICAKYGSRPRFVCCSATIANPLQHAARLLGLAEEGLALVGAEQDGGPAGERTLAVWLPKELPPSAAMEWHERMAPGGAKRRVSCLSDAARLLAHLVRHGVRTIAFVLTRSVAELLVTATRELVGEPLRDKKRLFGGELHAVVSTSALELGVDVGSIDATLHVGLPATMASLWQQAGRAGRTGRPSLTLVLAQDSPLELYFASHPAALLARPIEAAAANPLNAELLQLHLLAAAQEQPLRLPPPPGDAETEPELCTWGEWKEPATAAIKARELKMVGSRHNPRLECSELGAAAVRRISLREICREKVRVVDVTEGAMSVELETMEAAAAQLRLYSGAVFLHCGASYLVSDCDLDAGLVRVRREDTSYYTEPRDHTRVAIMGITRTLQPAGRTSQPAAAEPAPAVVPASEPVAAPPSTALATAALATAALATPTPPAASVSPAALAAPTQPAAPAAPAAPATTTVPASAVHFGPMRVSKSVYGYRQKAKLTGKLLDKCELDQPMKPHSFDTCGLWLDPPSALRDALEERGDAFARGGLHAAEHLLLSLAPLAVSCSVFDLGCQCTRRKGDEHAERLLLFERISGGAGSEAHKLRPPRRGCIAAELGPKLGDLLAAAHRRLLACDCGRPGGCPGCIQIARCGEYNEGLSRQACDIVLRWSLGMEWESHLPPLPAKPDAKGDGETPMLKGDASETETAERLCLVCGEG</sequence>
<name>A0A0D3K2K3_EMIH1</name>
<dbReference type="Pfam" id="PF00271">
    <property type="entry name" value="Helicase_C"/>
    <property type="match status" value="1"/>
</dbReference>
<dbReference type="eggNOG" id="KOG4150">
    <property type="taxonomic scope" value="Eukaryota"/>
</dbReference>
<dbReference type="InterPro" id="IPR011545">
    <property type="entry name" value="DEAD/DEAH_box_helicase_dom"/>
</dbReference>
<dbReference type="InterPro" id="IPR014001">
    <property type="entry name" value="Helicase_ATP-bd"/>
</dbReference>
<dbReference type="Pfam" id="PF09369">
    <property type="entry name" value="MZB"/>
    <property type="match status" value="1"/>
</dbReference>
<evidence type="ECO:0000256" key="3">
    <source>
        <dbReference type="SAM" id="MobiDB-lite"/>
    </source>
</evidence>
<keyword evidence="6" id="KW-1185">Reference proteome</keyword>
<keyword evidence="1" id="KW-0547">Nucleotide-binding</keyword>
<dbReference type="KEGG" id="ehx:EMIHUDRAFT_462891"/>
<dbReference type="Gene3D" id="3.40.50.300">
    <property type="entry name" value="P-loop containing nucleotide triphosphate hydrolases"/>
    <property type="match status" value="2"/>
</dbReference>
<feature type="region of interest" description="Disordered" evidence="3">
    <location>
        <begin position="1050"/>
        <end position="1073"/>
    </location>
</feature>
<reference evidence="6" key="1">
    <citation type="journal article" date="2013" name="Nature">
        <title>Pan genome of the phytoplankton Emiliania underpins its global distribution.</title>
        <authorList>
            <person name="Read B.A."/>
            <person name="Kegel J."/>
            <person name="Klute M.J."/>
            <person name="Kuo A."/>
            <person name="Lefebvre S.C."/>
            <person name="Maumus F."/>
            <person name="Mayer C."/>
            <person name="Miller J."/>
            <person name="Monier A."/>
            <person name="Salamov A."/>
            <person name="Young J."/>
            <person name="Aguilar M."/>
            <person name="Claverie J.M."/>
            <person name="Frickenhaus S."/>
            <person name="Gonzalez K."/>
            <person name="Herman E.K."/>
            <person name="Lin Y.C."/>
            <person name="Napier J."/>
            <person name="Ogata H."/>
            <person name="Sarno A.F."/>
            <person name="Shmutz J."/>
            <person name="Schroeder D."/>
            <person name="de Vargas C."/>
            <person name="Verret F."/>
            <person name="von Dassow P."/>
            <person name="Valentin K."/>
            <person name="Van de Peer Y."/>
            <person name="Wheeler G."/>
            <person name="Dacks J.B."/>
            <person name="Delwiche C.F."/>
            <person name="Dyhrman S.T."/>
            <person name="Glockner G."/>
            <person name="John U."/>
            <person name="Richards T."/>
            <person name="Worden A.Z."/>
            <person name="Zhang X."/>
            <person name="Grigoriev I.V."/>
            <person name="Allen A.E."/>
            <person name="Bidle K."/>
            <person name="Borodovsky M."/>
            <person name="Bowler C."/>
            <person name="Brownlee C."/>
            <person name="Cock J.M."/>
            <person name="Elias M."/>
            <person name="Gladyshev V.N."/>
            <person name="Groth M."/>
            <person name="Guda C."/>
            <person name="Hadaegh A."/>
            <person name="Iglesias-Rodriguez M.D."/>
            <person name="Jenkins J."/>
            <person name="Jones B.M."/>
            <person name="Lawson T."/>
            <person name="Leese F."/>
            <person name="Lindquist E."/>
            <person name="Lobanov A."/>
            <person name="Lomsadze A."/>
            <person name="Malik S.B."/>
            <person name="Marsh M.E."/>
            <person name="Mackinder L."/>
            <person name="Mock T."/>
            <person name="Mueller-Roeber B."/>
            <person name="Pagarete A."/>
            <person name="Parker M."/>
            <person name="Probert I."/>
            <person name="Quesneville H."/>
            <person name="Raines C."/>
            <person name="Rensing S.A."/>
            <person name="Riano-Pachon D.M."/>
            <person name="Richier S."/>
            <person name="Rokitta S."/>
            <person name="Shiraiwa Y."/>
            <person name="Soanes D.M."/>
            <person name="van der Giezen M."/>
            <person name="Wahlund T.M."/>
            <person name="Williams B."/>
            <person name="Wilson W."/>
            <person name="Wolfe G."/>
            <person name="Wurch L.L."/>
        </authorList>
    </citation>
    <scope>NUCLEOTIDE SEQUENCE</scope>
</reference>
<dbReference type="PaxDb" id="2903-EOD29988"/>
<evidence type="ECO:0000313" key="5">
    <source>
        <dbReference type="EnsemblProtists" id="EOD29988"/>
    </source>
</evidence>
<dbReference type="SUPFAM" id="SSF52540">
    <property type="entry name" value="P-loop containing nucleoside triphosphate hydrolases"/>
    <property type="match status" value="1"/>
</dbReference>
<dbReference type="OMA" id="GAVHLHQ"/>
<dbReference type="Pfam" id="PF00270">
    <property type="entry name" value="DEAD"/>
    <property type="match status" value="1"/>
</dbReference>
<dbReference type="HOGENOM" id="CLU_000809_3_0_1"/>
<dbReference type="Proteomes" id="UP000013827">
    <property type="component" value="Unassembled WGS sequence"/>
</dbReference>
<proteinExistence type="predicted"/>
<dbReference type="PANTHER" id="PTHR47957:SF3">
    <property type="entry name" value="ATP-DEPENDENT HELICASE HRQ1"/>
    <property type="match status" value="1"/>
</dbReference>
<dbReference type="AlphaFoldDB" id="A0A0D3K2K3"/>
<organism evidence="5 6">
    <name type="scientific">Emiliania huxleyi (strain CCMP1516)</name>
    <dbReference type="NCBI Taxonomy" id="280463"/>
    <lineage>
        <taxon>Eukaryota</taxon>
        <taxon>Haptista</taxon>
        <taxon>Haptophyta</taxon>
        <taxon>Prymnesiophyceae</taxon>
        <taxon>Isochrysidales</taxon>
        <taxon>Noelaerhabdaceae</taxon>
        <taxon>Emiliania</taxon>
    </lineage>
</organism>
<evidence type="ECO:0000256" key="2">
    <source>
        <dbReference type="ARBA" id="ARBA00022840"/>
    </source>
</evidence>
<dbReference type="InterPro" id="IPR001650">
    <property type="entry name" value="Helicase_C-like"/>
</dbReference>
<evidence type="ECO:0000313" key="6">
    <source>
        <dbReference type="Proteomes" id="UP000013827"/>
    </source>
</evidence>
<dbReference type="PANTHER" id="PTHR47957">
    <property type="entry name" value="ATP-DEPENDENT HELICASE HRQ1"/>
    <property type="match status" value="1"/>
</dbReference>
<reference evidence="5" key="2">
    <citation type="submission" date="2024-10" db="UniProtKB">
        <authorList>
            <consortium name="EnsemblProtists"/>
        </authorList>
    </citation>
    <scope>IDENTIFICATION</scope>
</reference>